<feature type="transmembrane region" description="Helical" evidence="1">
    <location>
        <begin position="207"/>
        <end position="227"/>
    </location>
</feature>
<feature type="transmembrane region" description="Helical" evidence="1">
    <location>
        <begin position="16"/>
        <end position="37"/>
    </location>
</feature>
<name>A0ABW3NX75_9SPHN</name>
<organism evidence="2 3">
    <name type="scientific">Sphingobium olei</name>
    <dbReference type="NCBI Taxonomy" id="420955"/>
    <lineage>
        <taxon>Bacteria</taxon>
        <taxon>Pseudomonadati</taxon>
        <taxon>Pseudomonadota</taxon>
        <taxon>Alphaproteobacteria</taxon>
        <taxon>Sphingomonadales</taxon>
        <taxon>Sphingomonadaceae</taxon>
        <taxon>Sphingobium</taxon>
    </lineage>
</organism>
<dbReference type="EMBL" id="JBHTLS010000098">
    <property type="protein sequence ID" value="MFD1104414.1"/>
    <property type="molecule type" value="Genomic_DNA"/>
</dbReference>
<sequence length="236" mass="26514">MSSIRWPLLVRKTHKWLALFVGIQVVLWTVTGFYMVAVHIDYIHGDHLVHAKAPGSFEPGTLLPVERALAAAPGATEITLVAPLGRPAWKARTPEGDVLLDGRTGARLPAFTEGEIRQIAAGIYTGNPTVTSIKLLTDAPQEMASRKPPFWQVEYEGWAKPTLYISPTTGELISRRHALWRVFDFAWMLHIMDYDERSNVNNPLLRIATWSAFAMAISGAWLLFWAFPRKKKKKAK</sequence>
<evidence type="ECO:0000313" key="2">
    <source>
        <dbReference type="EMBL" id="MFD1104414.1"/>
    </source>
</evidence>
<dbReference type="Proteomes" id="UP001597203">
    <property type="component" value="Unassembled WGS sequence"/>
</dbReference>
<dbReference type="RefSeq" id="WP_126053405.1">
    <property type="nucleotide sequence ID" value="NZ_JBHTLS010000098.1"/>
</dbReference>
<comment type="caution">
    <text evidence="2">The sequence shown here is derived from an EMBL/GenBank/DDBJ whole genome shotgun (WGS) entry which is preliminary data.</text>
</comment>
<dbReference type="InterPro" id="IPR005625">
    <property type="entry name" value="PepSY-ass_TM"/>
</dbReference>
<dbReference type="Pfam" id="PF03929">
    <property type="entry name" value="PepSY_TM"/>
    <property type="match status" value="1"/>
</dbReference>
<accession>A0ABW3NX75</accession>
<keyword evidence="1" id="KW-0472">Membrane</keyword>
<protein>
    <submittedName>
        <fullName evidence="2">PepSY domain-containing protein</fullName>
    </submittedName>
</protein>
<evidence type="ECO:0000256" key="1">
    <source>
        <dbReference type="SAM" id="Phobius"/>
    </source>
</evidence>
<keyword evidence="1" id="KW-1133">Transmembrane helix</keyword>
<gene>
    <name evidence="2" type="ORF">ACFQ24_05950</name>
</gene>
<proteinExistence type="predicted"/>
<evidence type="ECO:0000313" key="3">
    <source>
        <dbReference type="Proteomes" id="UP001597203"/>
    </source>
</evidence>
<keyword evidence="1" id="KW-0812">Transmembrane</keyword>
<reference evidence="3" key="1">
    <citation type="journal article" date="2019" name="Int. J. Syst. Evol. Microbiol.">
        <title>The Global Catalogue of Microorganisms (GCM) 10K type strain sequencing project: providing services to taxonomists for standard genome sequencing and annotation.</title>
        <authorList>
            <consortium name="The Broad Institute Genomics Platform"/>
            <consortium name="The Broad Institute Genome Sequencing Center for Infectious Disease"/>
            <person name="Wu L."/>
            <person name="Ma J."/>
        </authorList>
    </citation>
    <scope>NUCLEOTIDE SEQUENCE [LARGE SCALE GENOMIC DNA]</scope>
    <source>
        <strain evidence="3">CCUG 54329</strain>
    </source>
</reference>
<keyword evidence="3" id="KW-1185">Reference proteome</keyword>